<evidence type="ECO:0000313" key="4">
    <source>
        <dbReference type="Proteomes" id="UP000193920"/>
    </source>
</evidence>
<keyword evidence="1" id="KW-1133">Transmembrane helix</keyword>
<evidence type="ECO:0000259" key="2">
    <source>
        <dbReference type="Pfam" id="PF02558"/>
    </source>
</evidence>
<proteinExistence type="predicted"/>
<dbReference type="InterPro" id="IPR013332">
    <property type="entry name" value="KPR_N"/>
</dbReference>
<accession>A0A1Y2BQY4</accession>
<dbReference type="OrthoDB" id="2130096at2759"/>
<dbReference type="AlphaFoldDB" id="A0A1Y2BQY4"/>
<feature type="domain" description="Ketopantoate reductase N-terminal" evidence="2">
    <location>
        <begin position="9"/>
        <end position="106"/>
    </location>
</feature>
<sequence>MAEENQTEVLIIGAGNIGRVYGYHLFKGGAKIHYYVREHNKQNLINYPLIMHGLSSVIRLCNKTSTEKFSDYTVTTDKDISNGNAPNLPEHLDYVIFTVPAHRLSEGDWLKTLITFINDKYQKNVYYTSPIPDETGMERLLNMDKCLFLLCSFSGPKYEPRSKDIIEKDNEEKNPNKVIVFCPTIPDIVGNLTEEAKEAADKYVNILNKGGLKTINIKKDTEYGINALLAAPLFTCFAMFNWNFYNIGRNLDTMSLMTASLCEVSIKIVPFIPTLLFASVLILIHFISLYVCSFDIEAFCNAHFKVKLGEQTDYWNNIINSEAEKYDVDITNFKKLIKQYKETSKKMSEKKIK</sequence>
<feature type="transmembrane region" description="Helical" evidence="1">
    <location>
        <begin position="268"/>
        <end position="291"/>
    </location>
</feature>
<dbReference type="EMBL" id="MCOG01000144">
    <property type="protein sequence ID" value="ORY37158.1"/>
    <property type="molecule type" value="Genomic_DNA"/>
</dbReference>
<evidence type="ECO:0000313" key="3">
    <source>
        <dbReference type="EMBL" id="ORY37158.1"/>
    </source>
</evidence>
<keyword evidence="1" id="KW-0472">Membrane</keyword>
<dbReference type="SUPFAM" id="SSF51735">
    <property type="entry name" value="NAD(P)-binding Rossmann-fold domains"/>
    <property type="match status" value="1"/>
</dbReference>
<dbReference type="Pfam" id="PF02558">
    <property type="entry name" value="ApbA"/>
    <property type="match status" value="1"/>
</dbReference>
<organism evidence="3 4">
    <name type="scientific">Neocallimastix californiae</name>
    <dbReference type="NCBI Taxonomy" id="1754190"/>
    <lineage>
        <taxon>Eukaryota</taxon>
        <taxon>Fungi</taxon>
        <taxon>Fungi incertae sedis</taxon>
        <taxon>Chytridiomycota</taxon>
        <taxon>Chytridiomycota incertae sedis</taxon>
        <taxon>Neocallimastigomycetes</taxon>
        <taxon>Neocallimastigales</taxon>
        <taxon>Neocallimastigaceae</taxon>
        <taxon>Neocallimastix</taxon>
    </lineage>
</organism>
<name>A0A1Y2BQY4_9FUNG</name>
<dbReference type="InterPro" id="IPR036291">
    <property type="entry name" value="NAD(P)-bd_dom_sf"/>
</dbReference>
<protein>
    <recommendedName>
        <fullName evidence="2">Ketopantoate reductase N-terminal domain-containing protein</fullName>
    </recommendedName>
</protein>
<comment type="caution">
    <text evidence="3">The sequence shown here is derived from an EMBL/GenBank/DDBJ whole genome shotgun (WGS) entry which is preliminary data.</text>
</comment>
<dbReference type="Proteomes" id="UP000193920">
    <property type="component" value="Unassembled WGS sequence"/>
</dbReference>
<gene>
    <name evidence="3" type="ORF">LY90DRAFT_511349</name>
</gene>
<reference evidence="3 4" key="1">
    <citation type="submission" date="2016-08" db="EMBL/GenBank/DDBJ databases">
        <title>A Parts List for Fungal Cellulosomes Revealed by Comparative Genomics.</title>
        <authorList>
            <consortium name="DOE Joint Genome Institute"/>
            <person name="Haitjema C.H."/>
            <person name="Gilmore S.P."/>
            <person name="Henske J.K."/>
            <person name="Solomon K.V."/>
            <person name="De Groot R."/>
            <person name="Kuo A."/>
            <person name="Mondo S.J."/>
            <person name="Salamov A.A."/>
            <person name="Labutti K."/>
            <person name="Zhao Z."/>
            <person name="Chiniquy J."/>
            <person name="Barry K."/>
            <person name="Brewer H.M."/>
            <person name="Purvine S.O."/>
            <person name="Wright A.T."/>
            <person name="Boxma B."/>
            <person name="Van Alen T."/>
            <person name="Hackstein J.H."/>
            <person name="Baker S.E."/>
            <person name="Grigoriev I.V."/>
            <person name="O'Malley M.A."/>
        </authorList>
    </citation>
    <scope>NUCLEOTIDE SEQUENCE [LARGE SCALE GENOMIC DNA]</scope>
    <source>
        <strain evidence="3 4">G1</strain>
    </source>
</reference>
<feature type="transmembrane region" description="Helical" evidence="1">
    <location>
        <begin position="223"/>
        <end position="247"/>
    </location>
</feature>
<keyword evidence="4" id="KW-1185">Reference proteome</keyword>
<evidence type="ECO:0000256" key="1">
    <source>
        <dbReference type="SAM" id="Phobius"/>
    </source>
</evidence>
<keyword evidence="1" id="KW-0812">Transmembrane</keyword>